<keyword evidence="2" id="KW-0560">Oxidoreductase</keyword>
<proteinExistence type="predicted"/>
<dbReference type="GO" id="GO:0016616">
    <property type="term" value="F:oxidoreductase activity, acting on the CH-OH group of donors, NAD or NADP as acceptor"/>
    <property type="evidence" value="ECO:0007669"/>
    <property type="project" value="TreeGrafter"/>
</dbReference>
<dbReference type="InterPro" id="IPR036291">
    <property type="entry name" value="NAD(P)-bd_dom_sf"/>
</dbReference>
<keyword evidence="1" id="KW-0521">NADP</keyword>
<dbReference type="InterPro" id="IPR050425">
    <property type="entry name" value="NAD(P)_dehydrat-like"/>
</dbReference>
<accession>A0A4S4D0S7</accession>
<dbReference type="PANTHER" id="PTHR10366:SF852">
    <property type="entry name" value="CINNAMOYL-COA REDUCTASE CAD2"/>
    <property type="match status" value="1"/>
</dbReference>
<protein>
    <recommendedName>
        <fullName evidence="4">NAD-dependent epimerase/dehydratase domain-containing protein</fullName>
    </recommendedName>
</protein>
<evidence type="ECO:0000256" key="1">
    <source>
        <dbReference type="ARBA" id="ARBA00022857"/>
    </source>
</evidence>
<name>A0A4S4D0S7_CAMSN</name>
<organism evidence="5 6">
    <name type="scientific">Camellia sinensis var. sinensis</name>
    <name type="common">China tea</name>
    <dbReference type="NCBI Taxonomy" id="542762"/>
    <lineage>
        <taxon>Eukaryota</taxon>
        <taxon>Viridiplantae</taxon>
        <taxon>Streptophyta</taxon>
        <taxon>Embryophyta</taxon>
        <taxon>Tracheophyta</taxon>
        <taxon>Spermatophyta</taxon>
        <taxon>Magnoliopsida</taxon>
        <taxon>eudicotyledons</taxon>
        <taxon>Gunneridae</taxon>
        <taxon>Pentapetalae</taxon>
        <taxon>asterids</taxon>
        <taxon>Ericales</taxon>
        <taxon>Theaceae</taxon>
        <taxon>Camellia</taxon>
    </lineage>
</organism>
<dbReference type="STRING" id="542762.A0A4S4D0S7"/>
<dbReference type="Gene3D" id="3.40.50.720">
    <property type="entry name" value="NAD(P)-binding Rossmann-like Domain"/>
    <property type="match status" value="1"/>
</dbReference>
<evidence type="ECO:0000256" key="3">
    <source>
        <dbReference type="SAM" id="MobiDB-lite"/>
    </source>
</evidence>
<comment type="caution">
    <text evidence="5">The sequence shown here is derived from an EMBL/GenBank/DDBJ whole genome shotgun (WGS) entry which is preliminary data.</text>
</comment>
<evidence type="ECO:0000256" key="2">
    <source>
        <dbReference type="ARBA" id="ARBA00023002"/>
    </source>
</evidence>
<dbReference type="Pfam" id="PF01370">
    <property type="entry name" value="Epimerase"/>
    <property type="match status" value="1"/>
</dbReference>
<keyword evidence="6" id="KW-1185">Reference proteome</keyword>
<feature type="domain" description="NAD-dependent epimerase/dehydratase" evidence="4">
    <location>
        <begin position="162"/>
        <end position="281"/>
    </location>
</feature>
<dbReference type="SUPFAM" id="SSF51735">
    <property type="entry name" value="NAD(P)-binding Rossmann-fold domains"/>
    <property type="match status" value="1"/>
</dbReference>
<dbReference type="PANTHER" id="PTHR10366">
    <property type="entry name" value="NAD DEPENDENT EPIMERASE/DEHYDRATASE"/>
    <property type="match status" value="1"/>
</dbReference>
<dbReference type="AlphaFoldDB" id="A0A4S4D0S7"/>
<feature type="compositionally biased region" description="Basic and acidic residues" evidence="3">
    <location>
        <begin position="351"/>
        <end position="364"/>
    </location>
</feature>
<feature type="region of interest" description="Disordered" evidence="3">
    <location>
        <begin position="328"/>
        <end position="364"/>
    </location>
</feature>
<dbReference type="InterPro" id="IPR001509">
    <property type="entry name" value="Epimerase_deHydtase"/>
</dbReference>
<evidence type="ECO:0000313" key="6">
    <source>
        <dbReference type="Proteomes" id="UP000306102"/>
    </source>
</evidence>
<evidence type="ECO:0000259" key="4">
    <source>
        <dbReference type="Pfam" id="PF01370"/>
    </source>
</evidence>
<sequence>MTPSTTDSGASPLLAMEMVEEALRTRPQDYARTTSAVLPKTGGSARLSPPYACKGLVLPPVHAELSNGIEACVEQMSSPSCHWPRWHTRPQYHNRPISREELSLQALNRAIPHRTAPWQRGRGMMLMGRAGIDRFIAAYRSRGMPASVRSTLIRGYLESAHLGSPAELIEPSLNGTLNVLGSCAENPTVKRAVLTSSIAAVAYNGRPRTSDVIIDETWFSDPKSCKENKLSKTLAEDAAWKFAKEKGIDKVAINPAMVIGPLLQPTLNTSSAAILNLINVITKMLSSSPTFKPYPNPNANANHLHRHHWLPPSPQLHPLPVTTTLSSITAASPAPPSNLRRKEGWGGGEMGGKKKMTEGGELGR</sequence>
<gene>
    <name evidence="5" type="ORF">TEA_018226</name>
</gene>
<evidence type="ECO:0000313" key="5">
    <source>
        <dbReference type="EMBL" id="THF95811.1"/>
    </source>
</evidence>
<dbReference type="EMBL" id="SDRB02013149">
    <property type="protein sequence ID" value="THF95811.1"/>
    <property type="molecule type" value="Genomic_DNA"/>
</dbReference>
<reference evidence="5 6" key="1">
    <citation type="journal article" date="2018" name="Proc. Natl. Acad. Sci. U.S.A.">
        <title>Draft genome sequence of Camellia sinensis var. sinensis provides insights into the evolution of the tea genome and tea quality.</title>
        <authorList>
            <person name="Wei C."/>
            <person name="Yang H."/>
            <person name="Wang S."/>
            <person name="Zhao J."/>
            <person name="Liu C."/>
            <person name="Gao L."/>
            <person name="Xia E."/>
            <person name="Lu Y."/>
            <person name="Tai Y."/>
            <person name="She G."/>
            <person name="Sun J."/>
            <person name="Cao H."/>
            <person name="Tong W."/>
            <person name="Gao Q."/>
            <person name="Li Y."/>
            <person name="Deng W."/>
            <person name="Jiang X."/>
            <person name="Wang W."/>
            <person name="Chen Q."/>
            <person name="Zhang S."/>
            <person name="Li H."/>
            <person name="Wu J."/>
            <person name="Wang P."/>
            <person name="Li P."/>
            <person name="Shi C."/>
            <person name="Zheng F."/>
            <person name="Jian J."/>
            <person name="Huang B."/>
            <person name="Shan D."/>
            <person name="Shi M."/>
            <person name="Fang C."/>
            <person name="Yue Y."/>
            <person name="Li F."/>
            <person name="Li D."/>
            <person name="Wei S."/>
            <person name="Han B."/>
            <person name="Jiang C."/>
            <person name="Yin Y."/>
            <person name="Xia T."/>
            <person name="Zhang Z."/>
            <person name="Bennetzen J.L."/>
            <person name="Zhao S."/>
            <person name="Wan X."/>
        </authorList>
    </citation>
    <scope>NUCLEOTIDE SEQUENCE [LARGE SCALE GENOMIC DNA]</scope>
    <source>
        <strain evidence="6">cv. Shuchazao</strain>
        <tissue evidence="5">Leaf</tissue>
    </source>
</reference>
<dbReference type="Proteomes" id="UP000306102">
    <property type="component" value="Unassembled WGS sequence"/>
</dbReference>